<dbReference type="GO" id="GO:0016853">
    <property type="term" value="F:isomerase activity"/>
    <property type="evidence" value="ECO:0007669"/>
    <property type="project" value="UniProtKB-KW"/>
</dbReference>
<evidence type="ECO:0000259" key="6">
    <source>
        <dbReference type="PROSITE" id="PS51352"/>
    </source>
</evidence>
<dbReference type="InterPro" id="IPR013766">
    <property type="entry name" value="Thioredoxin_domain"/>
</dbReference>
<feature type="domain" description="Thioredoxin" evidence="6">
    <location>
        <begin position="192"/>
        <end position="336"/>
    </location>
</feature>
<dbReference type="RefSeq" id="WP_090228875.1">
    <property type="nucleotide sequence ID" value="NZ_FOZP01000008.1"/>
</dbReference>
<name>A0A1I6SBZ2_9FLAO</name>
<evidence type="ECO:0000256" key="2">
    <source>
        <dbReference type="ARBA" id="ARBA00022748"/>
    </source>
</evidence>
<dbReference type="InterPro" id="IPR036249">
    <property type="entry name" value="Thioredoxin-like_sf"/>
</dbReference>
<dbReference type="GO" id="GO:0017004">
    <property type="term" value="P:cytochrome complex assembly"/>
    <property type="evidence" value="ECO:0007669"/>
    <property type="project" value="UniProtKB-KW"/>
</dbReference>
<keyword evidence="3" id="KW-1015">Disulfide bond</keyword>
<comment type="subcellular location">
    <subcellularLocation>
        <location evidence="1">Cell envelope</location>
    </subcellularLocation>
</comment>
<organism evidence="7 8">
    <name type="scientific">Lutibacter maritimus</name>
    <dbReference type="NCBI Taxonomy" id="593133"/>
    <lineage>
        <taxon>Bacteria</taxon>
        <taxon>Pseudomonadati</taxon>
        <taxon>Bacteroidota</taxon>
        <taxon>Flavobacteriia</taxon>
        <taxon>Flavobacteriales</taxon>
        <taxon>Flavobacteriaceae</taxon>
        <taxon>Lutibacter</taxon>
    </lineage>
</organism>
<protein>
    <submittedName>
        <fullName evidence="7">Thiol-disulfide isomerase or thioredoxin</fullName>
    </submittedName>
</protein>
<dbReference type="InterPro" id="IPR013740">
    <property type="entry name" value="Redoxin"/>
</dbReference>
<evidence type="ECO:0000313" key="7">
    <source>
        <dbReference type="EMBL" id="SFS74472.1"/>
    </source>
</evidence>
<dbReference type="PROSITE" id="PS51352">
    <property type="entry name" value="THIOREDOXIN_2"/>
    <property type="match status" value="1"/>
</dbReference>
<evidence type="ECO:0000256" key="1">
    <source>
        <dbReference type="ARBA" id="ARBA00004196"/>
    </source>
</evidence>
<dbReference type="Proteomes" id="UP000199312">
    <property type="component" value="Unassembled WGS sequence"/>
</dbReference>
<evidence type="ECO:0000313" key="8">
    <source>
        <dbReference type="Proteomes" id="UP000199312"/>
    </source>
</evidence>
<evidence type="ECO:0000256" key="3">
    <source>
        <dbReference type="ARBA" id="ARBA00023157"/>
    </source>
</evidence>
<dbReference type="PROSITE" id="PS51257">
    <property type="entry name" value="PROKAR_LIPOPROTEIN"/>
    <property type="match status" value="1"/>
</dbReference>
<feature type="coiled-coil region" evidence="5">
    <location>
        <begin position="135"/>
        <end position="169"/>
    </location>
</feature>
<dbReference type="CDD" id="cd02966">
    <property type="entry name" value="TlpA_like_family"/>
    <property type="match status" value="1"/>
</dbReference>
<dbReference type="Pfam" id="PF08534">
    <property type="entry name" value="Redoxin"/>
    <property type="match status" value="1"/>
</dbReference>
<dbReference type="GO" id="GO:0030313">
    <property type="term" value="C:cell envelope"/>
    <property type="evidence" value="ECO:0007669"/>
    <property type="project" value="UniProtKB-SubCell"/>
</dbReference>
<dbReference type="OrthoDB" id="743079at2"/>
<keyword evidence="4" id="KW-0676">Redox-active center</keyword>
<dbReference type="GO" id="GO:0016491">
    <property type="term" value="F:oxidoreductase activity"/>
    <property type="evidence" value="ECO:0007669"/>
    <property type="project" value="InterPro"/>
</dbReference>
<dbReference type="Gene3D" id="3.40.30.10">
    <property type="entry name" value="Glutaredoxin"/>
    <property type="match status" value="1"/>
</dbReference>
<gene>
    <name evidence="7" type="ORF">SAMN04488006_2911</name>
</gene>
<dbReference type="InterPro" id="IPR050553">
    <property type="entry name" value="Thioredoxin_ResA/DsbE_sf"/>
</dbReference>
<sequence length="336" mass="38341">MKKLIVLFALFLIVSCKKEATDYVKLEGKLKADGVEKLTIQGKNFMKEISVDANGSFSDTLKVTDGVHAISNGTDRITLYLKNGYDLNLEFKGEKLMDGIKFSGKGAETNNFMENKRNFFMSDYANPKSYFSLEKEAYNNRLTEAKSLLKKYKDEVKDLDSLINAMDLRNDEMFFGYIESNYEKMHENLMRFAKGKVSPTFENYENFNGGTTSLSDLKGKYVYIDVWATWCAPCKAEIPYLKALEKEYHNKNIQFVSISVDKPEAHEAWKQMVEKEELGGIQLFADANFESKFILDYGINAIPRFILIDPDGNIVDSDAERPSSPKLKELFTELGI</sequence>
<reference evidence="8" key="1">
    <citation type="submission" date="2016-10" db="EMBL/GenBank/DDBJ databases">
        <authorList>
            <person name="Varghese N."/>
            <person name="Submissions S."/>
        </authorList>
    </citation>
    <scope>NUCLEOTIDE SEQUENCE [LARGE SCALE GENOMIC DNA]</scope>
    <source>
        <strain evidence="8">DSM 24450</strain>
    </source>
</reference>
<dbReference type="SUPFAM" id="SSF52833">
    <property type="entry name" value="Thioredoxin-like"/>
    <property type="match status" value="1"/>
</dbReference>
<dbReference type="AlphaFoldDB" id="A0A1I6SBZ2"/>
<keyword evidence="7" id="KW-0413">Isomerase</keyword>
<dbReference type="PANTHER" id="PTHR42852:SF6">
    <property type="entry name" value="THIOL:DISULFIDE INTERCHANGE PROTEIN DSBE"/>
    <property type="match status" value="1"/>
</dbReference>
<evidence type="ECO:0000256" key="5">
    <source>
        <dbReference type="SAM" id="Coils"/>
    </source>
</evidence>
<proteinExistence type="predicted"/>
<keyword evidence="2" id="KW-0201">Cytochrome c-type biogenesis</keyword>
<keyword evidence="5" id="KW-0175">Coiled coil</keyword>
<evidence type="ECO:0000256" key="4">
    <source>
        <dbReference type="ARBA" id="ARBA00023284"/>
    </source>
</evidence>
<accession>A0A1I6SBZ2</accession>
<dbReference type="EMBL" id="FOZP01000008">
    <property type="protein sequence ID" value="SFS74472.1"/>
    <property type="molecule type" value="Genomic_DNA"/>
</dbReference>
<keyword evidence="8" id="KW-1185">Reference proteome</keyword>
<dbReference type="STRING" id="593133.SAMN04488006_2911"/>
<dbReference type="PANTHER" id="PTHR42852">
    <property type="entry name" value="THIOL:DISULFIDE INTERCHANGE PROTEIN DSBE"/>
    <property type="match status" value="1"/>
</dbReference>